<dbReference type="Gene3D" id="3.30.420.100">
    <property type="match status" value="1"/>
</dbReference>
<dbReference type="PANTHER" id="PTHR12899">
    <property type="entry name" value="39S RIBOSOMAL PROTEIN L18, MITOCHONDRIAL"/>
    <property type="match status" value="1"/>
</dbReference>
<dbReference type="HAMAP" id="MF_01337_B">
    <property type="entry name" value="Ribosomal_uL18_B"/>
    <property type="match status" value="1"/>
</dbReference>
<comment type="similarity">
    <text evidence="2">Belongs to the universal ribosomal protein uL18 family.</text>
</comment>
<comment type="subunit">
    <text evidence="3">Part of the 50S ribosomal subunit; contacts the 5S rRNA.</text>
</comment>
<dbReference type="CDD" id="cd00432">
    <property type="entry name" value="Ribosomal_L18_L5e"/>
    <property type="match status" value="1"/>
</dbReference>
<evidence type="ECO:0000313" key="10">
    <source>
        <dbReference type="EMBL" id="WDA98990.1"/>
    </source>
</evidence>
<evidence type="ECO:0000256" key="9">
    <source>
        <dbReference type="ARBA" id="ARBA00035346"/>
    </source>
</evidence>
<dbReference type="GO" id="GO:1990904">
    <property type="term" value="C:ribonucleoprotein complex"/>
    <property type="evidence" value="ECO:0007669"/>
    <property type="project" value="UniProtKB-KW"/>
</dbReference>
<dbReference type="GO" id="GO:0006412">
    <property type="term" value="P:translation"/>
    <property type="evidence" value="ECO:0007669"/>
    <property type="project" value="InterPro"/>
</dbReference>
<dbReference type="GO" id="GO:0005737">
    <property type="term" value="C:cytoplasm"/>
    <property type="evidence" value="ECO:0007669"/>
    <property type="project" value="UniProtKB-ARBA"/>
</dbReference>
<keyword evidence="5" id="KW-0694">RNA-binding</keyword>
<evidence type="ECO:0000256" key="5">
    <source>
        <dbReference type="ARBA" id="ARBA00022884"/>
    </source>
</evidence>
<keyword evidence="4" id="KW-0699">rRNA-binding</keyword>
<proteinExistence type="inferred from homology"/>
<name>A0A9Y1MWV3_9RHOD</name>
<comment type="function">
    <text evidence="1">Binds 5S rRNA, forms part of the central protuberance of the 50S subunit.</text>
</comment>
<dbReference type="InterPro" id="IPR005484">
    <property type="entry name" value="Ribosomal_uL18_bac/plant/anim"/>
</dbReference>
<dbReference type="PANTHER" id="PTHR12899:SF3">
    <property type="entry name" value="LARGE RIBOSOMAL SUBUNIT PROTEIN UL18M"/>
    <property type="match status" value="1"/>
</dbReference>
<dbReference type="InterPro" id="IPR004389">
    <property type="entry name" value="Ribosomal_uL18_bac-type"/>
</dbReference>
<evidence type="ECO:0000256" key="8">
    <source>
        <dbReference type="ARBA" id="ARBA00035303"/>
    </source>
</evidence>
<gene>
    <name evidence="10" type="primary">rpl18</name>
    <name evidence="10" type="ORF">SCTW_208</name>
</gene>
<keyword evidence="7" id="KW-0687">Ribonucleoprotein</keyword>
<accession>A0A9Y1MWV3</accession>
<dbReference type="InterPro" id="IPR057268">
    <property type="entry name" value="Ribosomal_L18"/>
</dbReference>
<geneLocation type="plastid" evidence="10"/>
<evidence type="ECO:0000256" key="7">
    <source>
        <dbReference type="ARBA" id="ARBA00023274"/>
    </source>
</evidence>
<evidence type="ECO:0000256" key="1">
    <source>
        <dbReference type="ARBA" id="ARBA00003898"/>
    </source>
</evidence>
<dbReference type="Pfam" id="PF00861">
    <property type="entry name" value="Ribosomal_L18p"/>
    <property type="match status" value="1"/>
</dbReference>
<evidence type="ECO:0000256" key="2">
    <source>
        <dbReference type="ARBA" id="ARBA00007116"/>
    </source>
</evidence>
<evidence type="ECO:0000256" key="4">
    <source>
        <dbReference type="ARBA" id="ARBA00022730"/>
    </source>
</evidence>
<keyword evidence="10" id="KW-0934">Plastid</keyword>
<evidence type="ECO:0000256" key="3">
    <source>
        <dbReference type="ARBA" id="ARBA00011505"/>
    </source>
</evidence>
<organism evidence="10">
    <name type="scientific">Sciadococcus taiwanensis</name>
    <dbReference type="NCBI Taxonomy" id="3028030"/>
    <lineage>
        <taxon>Eukaryota</taxon>
        <taxon>Rhodophyta</taxon>
        <taxon>Bangiophyceae</taxon>
        <taxon>Cavernulicolales</taxon>
        <taxon>Cavernulicolaceae</taxon>
        <taxon>Sciadococcus</taxon>
    </lineage>
</organism>
<evidence type="ECO:0000256" key="6">
    <source>
        <dbReference type="ARBA" id="ARBA00022980"/>
    </source>
</evidence>
<dbReference type="SUPFAM" id="SSF53137">
    <property type="entry name" value="Translational machinery components"/>
    <property type="match status" value="1"/>
</dbReference>
<dbReference type="FunFam" id="3.30.420.100:FF:000001">
    <property type="entry name" value="50S ribosomal protein L18"/>
    <property type="match status" value="1"/>
</dbReference>
<keyword evidence="6 10" id="KW-0689">Ribosomal protein</keyword>
<dbReference type="GO" id="GO:0003735">
    <property type="term" value="F:structural constituent of ribosome"/>
    <property type="evidence" value="ECO:0007669"/>
    <property type="project" value="InterPro"/>
</dbReference>
<dbReference type="NCBIfam" id="TIGR00060">
    <property type="entry name" value="L18_bact"/>
    <property type="match status" value="1"/>
</dbReference>
<reference evidence="10" key="1">
    <citation type="journal article" date="2023" name="J. Phycol.">
        <title>Revised classification of the Cyanidiophyceae based on plastid genome data with descriptions of the Cavernulicolales ord. nov. and Galdieriales ord. nov. (Rhodophyta).</title>
        <authorList>
            <person name="Park S.I."/>
            <person name="Cho C.H."/>
            <person name="Ciniglia C."/>
            <person name="Huang T.Y."/>
            <person name="Liu S.L."/>
            <person name="Bustamante D.E."/>
            <person name="Calderon M.S."/>
            <person name="Mansilla A."/>
            <person name="McDermott T."/>
            <person name="Andersen R.A."/>
            <person name="Yoon H.S."/>
        </authorList>
    </citation>
    <scope>NUCLEOTIDE SEQUENCE</scope>
</reference>
<dbReference type="GO" id="GO:0005840">
    <property type="term" value="C:ribosome"/>
    <property type="evidence" value="ECO:0007669"/>
    <property type="project" value="UniProtKB-KW"/>
</dbReference>
<dbReference type="GO" id="GO:0008097">
    <property type="term" value="F:5S rRNA binding"/>
    <property type="evidence" value="ECO:0007669"/>
    <property type="project" value="TreeGrafter"/>
</dbReference>
<sequence length="116" mass="12891">MKKNALVKKKHKKSRAIGTSNLPRLYVFRSNQHIYAQLIDDRNGYTLLTVSSLDATIKSLLSSTASCYAAKKVGTLIAEKTLSKGIKSVVFDRGKYLYHGRVKTLADSARQVGLKF</sequence>
<dbReference type="EMBL" id="OP616811">
    <property type="protein sequence ID" value="WDA98990.1"/>
    <property type="molecule type" value="Genomic_DNA"/>
</dbReference>
<dbReference type="AlphaFoldDB" id="A0A9Y1MWV3"/>
<protein>
    <recommendedName>
        <fullName evidence="8">Large ribosomal subunit protein uL18c</fullName>
    </recommendedName>
    <alternativeName>
        <fullName evidence="9">50S ribosomal protein L18, chloroplastic</fullName>
    </alternativeName>
</protein>